<proteinExistence type="predicted"/>
<name>A0A1H1MWE6_MUCMA</name>
<sequence>MKFFRLDLLTLLISLFILNSCKNQDSIGLPAGSSSQLTGSLVDTATIFTNTTTDDSVVTSGISKSPMGYFVDPAMGTTTANLITDLNLPGSAAYTIPTGTVVVDSAILILQYDAGFYGDSLTSKYKVNVYQLAERPYSANEPYYNTKVWSYNSSALLGSRSFYSRTHDTLKVDTIVSGGPDTLVKVAPQLRVPIDVNFIHNILFGTGAQVTTNLLFKNQVKGLYITIDPTQTTGAGGIFMIKNPATYSSIAIYERTINGSTIDTGLVTLPISVYASQISHNYSAQVKAALNHTTPSDTTIYLQGLGGLRSKISFPYIQNLFKSLGGGSNVVINRAELVLTPVASSDIPAYLTPQIKLSLYRYDIAHQRTTIEDATSTDSRSYSVGLFGGFYSATTNNYHFLVTSYLQDLITGKTIDYGTFIGPIDYTNTTSVDVAATPETAGRTVAVGNSKTSPYRIKLNVIYTKIPKQ</sequence>
<organism evidence="1 2">
    <name type="scientific">Mucilaginibacter mallensis</name>
    <dbReference type="NCBI Taxonomy" id="652787"/>
    <lineage>
        <taxon>Bacteria</taxon>
        <taxon>Pseudomonadati</taxon>
        <taxon>Bacteroidota</taxon>
        <taxon>Sphingobacteriia</taxon>
        <taxon>Sphingobacteriales</taxon>
        <taxon>Sphingobacteriaceae</taxon>
        <taxon>Mucilaginibacter</taxon>
    </lineage>
</organism>
<accession>A0A1H1MWE6</accession>
<reference evidence="1 2" key="1">
    <citation type="submission" date="2016-10" db="EMBL/GenBank/DDBJ databases">
        <authorList>
            <person name="de Groot N.N."/>
        </authorList>
    </citation>
    <scope>NUCLEOTIDE SEQUENCE [LARGE SCALE GENOMIC DNA]</scope>
    <source>
        <strain evidence="1 2">MP1X4</strain>
    </source>
</reference>
<dbReference type="OrthoDB" id="1466062at2"/>
<dbReference type="InterPro" id="IPR025366">
    <property type="entry name" value="DUF4270"/>
</dbReference>
<evidence type="ECO:0008006" key="3">
    <source>
        <dbReference type="Google" id="ProtNLM"/>
    </source>
</evidence>
<evidence type="ECO:0000313" key="1">
    <source>
        <dbReference type="EMBL" id="SDR91010.1"/>
    </source>
</evidence>
<dbReference type="EMBL" id="LT629740">
    <property type="protein sequence ID" value="SDR91010.1"/>
    <property type="molecule type" value="Genomic_DNA"/>
</dbReference>
<gene>
    <name evidence="1" type="ORF">SAMN05216490_0179</name>
</gene>
<dbReference type="RefSeq" id="WP_091367812.1">
    <property type="nucleotide sequence ID" value="NZ_LT629740.1"/>
</dbReference>
<keyword evidence="2" id="KW-1185">Reference proteome</keyword>
<protein>
    <recommendedName>
        <fullName evidence="3">DUF4270 domain-containing protein</fullName>
    </recommendedName>
</protein>
<dbReference type="Proteomes" id="UP000199679">
    <property type="component" value="Chromosome I"/>
</dbReference>
<dbReference type="Pfam" id="PF14092">
    <property type="entry name" value="DUF4270"/>
    <property type="match status" value="1"/>
</dbReference>
<evidence type="ECO:0000313" key="2">
    <source>
        <dbReference type="Proteomes" id="UP000199679"/>
    </source>
</evidence>
<dbReference type="AlphaFoldDB" id="A0A1H1MWE6"/>
<dbReference type="STRING" id="652787.SAMN05216490_0179"/>